<evidence type="ECO:0000313" key="1">
    <source>
        <dbReference type="EMBL" id="CTQ70280.1"/>
    </source>
</evidence>
<reference evidence="2" key="1">
    <citation type="submission" date="2015-07" db="EMBL/GenBank/DDBJ databases">
        <authorList>
            <person name="Rodrigo-Torres Lidia"/>
            <person name="Arahal R.David."/>
        </authorList>
    </citation>
    <scope>NUCLEOTIDE SEQUENCE [LARGE SCALE GENOMIC DNA]</scope>
    <source>
        <strain evidence="2">CECT 5112</strain>
    </source>
</reference>
<accession>A0A0M7A7R8</accession>
<dbReference type="EMBL" id="CXWD01000008">
    <property type="protein sequence ID" value="CTQ70280.1"/>
    <property type="molecule type" value="Genomic_DNA"/>
</dbReference>
<name>A0A0M7A7R8_9HYPH</name>
<organism evidence="1 2">
    <name type="scientific">Roseibium alexandrii</name>
    <dbReference type="NCBI Taxonomy" id="388408"/>
    <lineage>
        <taxon>Bacteria</taxon>
        <taxon>Pseudomonadati</taxon>
        <taxon>Pseudomonadota</taxon>
        <taxon>Alphaproteobacteria</taxon>
        <taxon>Hyphomicrobiales</taxon>
        <taxon>Stappiaceae</taxon>
        <taxon>Roseibium</taxon>
    </lineage>
</organism>
<proteinExistence type="predicted"/>
<dbReference type="AlphaFoldDB" id="A0A0M7A7R8"/>
<dbReference type="STRING" id="388408.LAX5112_02446"/>
<gene>
    <name evidence="1" type="ORF">LAX5112_02446</name>
</gene>
<sequence>MRGWAVAAVPALSRDRATSPPTMSGAALLRWLCFEPIAALLAGEVGRRPRWLGADLVNLVILR</sequence>
<keyword evidence="2" id="KW-1185">Reference proteome</keyword>
<protein>
    <submittedName>
        <fullName evidence="1">Uncharacterized protein</fullName>
    </submittedName>
</protein>
<evidence type="ECO:0000313" key="2">
    <source>
        <dbReference type="Proteomes" id="UP000053235"/>
    </source>
</evidence>
<dbReference type="Proteomes" id="UP000053235">
    <property type="component" value="Unassembled WGS sequence"/>
</dbReference>